<gene>
    <name evidence="1" type="ORF">TSPI_05283</name>
</gene>
<sequence length="87" mass="9991">MADAAMKKLCRKNYAFPPRSVNKFAAEFQAEVPENEKFSMERRKDCPLKVLLLQTVRKQNYTDTHADAHARPPGRLFNCVHVSSVQL</sequence>
<name>A0ABR3KTC9_TRISP</name>
<accession>A0ABR3KTC9</accession>
<evidence type="ECO:0000313" key="1">
    <source>
        <dbReference type="EMBL" id="KAL1242921.1"/>
    </source>
</evidence>
<keyword evidence="2" id="KW-1185">Reference proteome</keyword>
<dbReference type="Proteomes" id="UP001558632">
    <property type="component" value="Unassembled WGS sequence"/>
</dbReference>
<reference evidence="1 2" key="1">
    <citation type="submission" date="2024-07" db="EMBL/GenBank/DDBJ databases">
        <title>Enhanced genomic and transcriptomic resources for Trichinella pseudospiralis and T. spiralis underpin the discovery of pronounced molecular differences between stages and species.</title>
        <authorList>
            <person name="Pasi K.K."/>
            <person name="La Rosa G."/>
            <person name="Gomez-Morales M.A."/>
            <person name="Tosini F."/>
            <person name="Sumanam S."/>
            <person name="Young N.D."/>
            <person name="Chang B.C."/>
            <person name="Robin G.B."/>
        </authorList>
    </citation>
    <scope>NUCLEOTIDE SEQUENCE [LARGE SCALE GENOMIC DNA]</scope>
    <source>
        <strain evidence="1">ISS534</strain>
    </source>
</reference>
<dbReference type="EMBL" id="JBEUSY010000172">
    <property type="protein sequence ID" value="KAL1242921.1"/>
    <property type="molecule type" value="Genomic_DNA"/>
</dbReference>
<protein>
    <submittedName>
        <fullName evidence="1">RING finger protein</fullName>
    </submittedName>
</protein>
<proteinExistence type="predicted"/>
<organism evidence="1 2">
    <name type="scientific">Trichinella spiralis</name>
    <name type="common">Trichina worm</name>
    <dbReference type="NCBI Taxonomy" id="6334"/>
    <lineage>
        <taxon>Eukaryota</taxon>
        <taxon>Metazoa</taxon>
        <taxon>Ecdysozoa</taxon>
        <taxon>Nematoda</taxon>
        <taxon>Enoplea</taxon>
        <taxon>Dorylaimia</taxon>
        <taxon>Trichinellida</taxon>
        <taxon>Trichinellidae</taxon>
        <taxon>Trichinella</taxon>
    </lineage>
</organism>
<evidence type="ECO:0000313" key="2">
    <source>
        <dbReference type="Proteomes" id="UP001558632"/>
    </source>
</evidence>
<comment type="caution">
    <text evidence="1">The sequence shown here is derived from an EMBL/GenBank/DDBJ whole genome shotgun (WGS) entry which is preliminary data.</text>
</comment>